<feature type="domain" description="ClpA/ClpB AAA lid" evidence="4">
    <location>
        <begin position="195"/>
        <end position="254"/>
    </location>
</feature>
<dbReference type="EMBL" id="CP110425">
    <property type="protein sequence ID" value="WAQ85216.1"/>
    <property type="molecule type" value="Genomic_DNA"/>
</dbReference>
<dbReference type="SUPFAM" id="SSF52540">
    <property type="entry name" value="P-loop containing nucleoside triphosphate hydrolases"/>
    <property type="match status" value="1"/>
</dbReference>
<accession>A0ABY7CJ17</accession>
<dbReference type="InterPro" id="IPR027417">
    <property type="entry name" value="P-loop_NTPase"/>
</dbReference>
<dbReference type="InterPro" id="IPR050130">
    <property type="entry name" value="ClpA_ClpB"/>
</dbReference>
<protein>
    <recommendedName>
        <fullName evidence="4">ClpA/ClpB AAA lid domain-containing protein</fullName>
    </recommendedName>
</protein>
<dbReference type="GeneID" id="77810484"/>
<feature type="compositionally biased region" description="Polar residues" evidence="3">
    <location>
        <begin position="1"/>
        <end position="19"/>
    </location>
</feature>
<evidence type="ECO:0000313" key="6">
    <source>
        <dbReference type="Proteomes" id="UP001164743"/>
    </source>
</evidence>
<dbReference type="Gene3D" id="3.40.50.300">
    <property type="entry name" value="P-loop containing nucleotide triphosphate hydrolases"/>
    <property type="match status" value="2"/>
</dbReference>
<sequence length="254" mass="27155">MASPTPSTSGSIAVTPSASRSEDPLAKPGDAQDPPKKLAEFLSVGSSTRPACDDVPADAYSILWCTISDWIGTNLASHTVGYGLRLEWTRSFFFSAWYSSEGLAQRMVNRGVPALLIGRLFALDLGAIQAGMQLIMAGQGASSGGIDAANLTKPLLAQGRLCCLGATTLAEYRKYIEKAVAFKRRFQQVIVNESSVPETISILQGLKEKYETHHGVTILDNAIVTTATLAHRYLTARRLPDNAIDLVDEAAAAV</sequence>
<proteinExistence type="predicted"/>
<dbReference type="Proteomes" id="UP001164743">
    <property type="component" value="Chromosome 5A"/>
</dbReference>
<keyword evidence="1" id="KW-0547">Nucleotide-binding</keyword>
<evidence type="ECO:0000313" key="5">
    <source>
        <dbReference type="EMBL" id="WAQ85216.1"/>
    </source>
</evidence>
<dbReference type="PANTHER" id="PTHR11638">
    <property type="entry name" value="ATP-DEPENDENT CLP PROTEASE"/>
    <property type="match status" value="1"/>
</dbReference>
<organism evidence="5 6">
    <name type="scientific">Puccinia triticina</name>
    <dbReference type="NCBI Taxonomy" id="208348"/>
    <lineage>
        <taxon>Eukaryota</taxon>
        <taxon>Fungi</taxon>
        <taxon>Dikarya</taxon>
        <taxon>Basidiomycota</taxon>
        <taxon>Pucciniomycotina</taxon>
        <taxon>Pucciniomycetes</taxon>
        <taxon>Pucciniales</taxon>
        <taxon>Pucciniaceae</taxon>
        <taxon>Puccinia</taxon>
    </lineage>
</organism>
<dbReference type="Pfam" id="PF17871">
    <property type="entry name" value="AAA_lid_9"/>
    <property type="match status" value="1"/>
</dbReference>
<keyword evidence="6" id="KW-1185">Reference proteome</keyword>
<keyword evidence="2" id="KW-0067">ATP-binding</keyword>
<dbReference type="RefSeq" id="XP_053020771.1">
    <property type="nucleotide sequence ID" value="XM_053169589.1"/>
</dbReference>
<dbReference type="InterPro" id="IPR041546">
    <property type="entry name" value="ClpA/ClpB_AAA_lid"/>
</dbReference>
<feature type="region of interest" description="Disordered" evidence="3">
    <location>
        <begin position="1"/>
        <end position="35"/>
    </location>
</feature>
<evidence type="ECO:0000256" key="2">
    <source>
        <dbReference type="ARBA" id="ARBA00022840"/>
    </source>
</evidence>
<name>A0ABY7CJ17_9BASI</name>
<reference evidence="5" key="1">
    <citation type="submission" date="2022-10" db="EMBL/GenBank/DDBJ databases">
        <title>Puccinia triticina Genome sequencing and assembly.</title>
        <authorList>
            <person name="Li C."/>
        </authorList>
    </citation>
    <scope>NUCLEOTIDE SEQUENCE</scope>
    <source>
        <strain evidence="5">Pt15</strain>
    </source>
</reference>
<evidence type="ECO:0000256" key="3">
    <source>
        <dbReference type="SAM" id="MobiDB-lite"/>
    </source>
</evidence>
<evidence type="ECO:0000259" key="4">
    <source>
        <dbReference type="Pfam" id="PF17871"/>
    </source>
</evidence>
<dbReference type="PANTHER" id="PTHR11638:SF18">
    <property type="entry name" value="HEAT SHOCK PROTEIN 104"/>
    <property type="match status" value="1"/>
</dbReference>
<gene>
    <name evidence="5" type="ORF">PtA15_5A790</name>
</gene>
<evidence type="ECO:0000256" key="1">
    <source>
        <dbReference type="ARBA" id="ARBA00022741"/>
    </source>
</evidence>